<gene>
    <name evidence="1" type="ORF">GKJPGBOP_04873</name>
</gene>
<proteinExistence type="predicted"/>
<accession>A0A401W7A0</accession>
<dbReference type="RefSeq" id="WP_125055807.1">
    <property type="nucleotide sequence ID" value="NZ_BHZD01000001.1"/>
</dbReference>
<organism evidence="1 2">
    <name type="scientific">Streptomyces paromomycinus</name>
    <name type="common">Streptomyces rimosus subsp. paromomycinus</name>
    <dbReference type="NCBI Taxonomy" id="92743"/>
    <lineage>
        <taxon>Bacteria</taxon>
        <taxon>Bacillati</taxon>
        <taxon>Actinomycetota</taxon>
        <taxon>Actinomycetes</taxon>
        <taxon>Kitasatosporales</taxon>
        <taxon>Streptomycetaceae</taxon>
        <taxon>Streptomyces</taxon>
    </lineage>
</organism>
<protein>
    <submittedName>
        <fullName evidence="1">Uncharacterized protein</fullName>
    </submittedName>
</protein>
<dbReference type="Proteomes" id="UP000286746">
    <property type="component" value="Unassembled WGS sequence"/>
</dbReference>
<keyword evidence="2" id="KW-1185">Reference proteome</keyword>
<dbReference type="AlphaFoldDB" id="A0A401W7A0"/>
<comment type="caution">
    <text evidence="1">The sequence shown here is derived from an EMBL/GenBank/DDBJ whole genome shotgun (WGS) entry which is preliminary data.</text>
</comment>
<sequence length="131" mass="13376">MTAFPPKTDDELLRLDVPSTLRFGLPAEGHARRVLFGDGAIAAAVTLGRLGVLPRSVAYLARVVRAGGAAYAAALDLPLPGETPARTAGGWLAAAAGVAGGVDDDETLARWFEAVAALMELRLTAGTSPAP</sequence>
<dbReference type="EMBL" id="BHZD01000001">
    <property type="protein sequence ID" value="GCD45152.1"/>
    <property type="molecule type" value="Genomic_DNA"/>
</dbReference>
<reference evidence="1 2" key="1">
    <citation type="submission" date="2018-11" db="EMBL/GenBank/DDBJ databases">
        <title>Whole genome sequence of Streptomyces paromomycinus NBRC 15454(T).</title>
        <authorList>
            <person name="Komaki H."/>
            <person name="Tamura T."/>
        </authorList>
    </citation>
    <scope>NUCLEOTIDE SEQUENCE [LARGE SCALE GENOMIC DNA]</scope>
    <source>
        <strain evidence="1 2">NBRC 15454</strain>
    </source>
</reference>
<evidence type="ECO:0000313" key="1">
    <source>
        <dbReference type="EMBL" id="GCD45152.1"/>
    </source>
</evidence>
<name>A0A401W7A0_STREY</name>
<evidence type="ECO:0000313" key="2">
    <source>
        <dbReference type="Proteomes" id="UP000286746"/>
    </source>
</evidence>